<accession>A0ABT7ASE9</accession>
<protein>
    <recommendedName>
        <fullName evidence="4">Restriction endonuclease type IV Mrr domain-containing protein</fullName>
    </recommendedName>
</protein>
<evidence type="ECO:0000313" key="3">
    <source>
        <dbReference type="Proteomes" id="UP001235303"/>
    </source>
</evidence>
<dbReference type="EMBL" id="JAQOSP010000070">
    <property type="protein sequence ID" value="MDJ1169826.1"/>
    <property type="molecule type" value="Genomic_DNA"/>
</dbReference>
<gene>
    <name evidence="2" type="ORF">PMG71_10350</name>
</gene>
<sequence>MVGRQGPINKEKGSFFELLVENLLWQADVDISDRSERRYTDDFHKDTEIDRIISDRGGSEFAILEIKSGQFNDAEQARRLVSLAKQERLKLIFATPDGTTSKFSKSVLAELNKSQIFIINPNEINEVHKVISQGINYGLPTGLLDPDNSYCKNTNSKSSKVKWTKQTQREQVQNKKNDPQSIKWGKQNEIANSKSIISENSAVTKKKRVTRKMTR</sequence>
<evidence type="ECO:0008006" key="4">
    <source>
        <dbReference type="Google" id="ProtNLM"/>
    </source>
</evidence>
<proteinExistence type="predicted"/>
<dbReference type="Proteomes" id="UP001235303">
    <property type="component" value="Unassembled WGS sequence"/>
</dbReference>
<evidence type="ECO:0000256" key="1">
    <source>
        <dbReference type="SAM" id="MobiDB-lite"/>
    </source>
</evidence>
<keyword evidence="3" id="KW-1185">Reference proteome</keyword>
<dbReference type="RefSeq" id="WP_283753585.1">
    <property type="nucleotide sequence ID" value="NZ_JAQOSP010000070.1"/>
</dbReference>
<organism evidence="2 3">
    <name type="scientific">Roseofilum acuticapitatum BLCC-M154</name>
    <dbReference type="NCBI Taxonomy" id="3022444"/>
    <lineage>
        <taxon>Bacteria</taxon>
        <taxon>Bacillati</taxon>
        <taxon>Cyanobacteriota</taxon>
        <taxon>Cyanophyceae</taxon>
        <taxon>Desertifilales</taxon>
        <taxon>Desertifilaceae</taxon>
        <taxon>Roseofilum</taxon>
        <taxon>Roseofilum acuticapitatum</taxon>
    </lineage>
</organism>
<evidence type="ECO:0000313" key="2">
    <source>
        <dbReference type="EMBL" id="MDJ1169826.1"/>
    </source>
</evidence>
<comment type="caution">
    <text evidence="2">The sequence shown here is derived from an EMBL/GenBank/DDBJ whole genome shotgun (WGS) entry which is preliminary data.</text>
</comment>
<name>A0ABT7ASE9_9CYAN</name>
<feature type="region of interest" description="Disordered" evidence="1">
    <location>
        <begin position="155"/>
        <end position="181"/>
    </location>
</feature>
<reference evidence="2 3" key="1">
    <citation type="submission" date="2023-01" db="EMBL/GenBank/DDBJ databases">
        <title>Novel diversity within Roseofilum (Cyanobacteria; Desertifilaceae) from marine benthic mats with descriptions of four novel species.</title>
        <authorList>
            <person name="Wang Y."/>
            <person name="Berthold D.E."/>
            <person name="Hu J."/>
            <person name="Lefler F.W."/>
            <person name="Laughinghouse H.D. IV."/>
        </authorList>
    </citation>
    <scope>NUCLEOTIDE SEQUENCE [LARGE SCALE GENOMIC DNA]</scope>
    <source>
        <strain evidence="2 3">BLCC-M154</strain>
    </source>
</reference>